<dbReference type="InterPro" id="IPR036909">
    <property type="entry name" value="Cyt_c-like_dom_sf"/>
</dbReference>
<evidence type="ECO:0000313" key="7">
    <source>
        <dbReference type="EMBL" id="KAB7890412.1"/>
    </source>
</evidence>
<evidence type="ECO:0000256" key="4">
    <source>
        <dbReference type="PROSITE-ProRule" id="PRU00433"/>
    </source>
</evidence>
<sequence>MNLNAAYPELLFNGNCITCHKTDNLNKSAPTVQEIQKEYKNAFADKKEFVDYMTHWVLSPKKETSLMQDKIEKYGLMPDLAYDESTLKEIAEYIYENKFSE</sequence>
<dbReference type="EMBL" id="WFKK01000053">
    <property type="protein sequence ID" value="KAB7885708.1"/>
    <property type="molecule type" value="Genomic_DNA"/>
</dbReference>
<evidence type="ECO:0000256" key="2">
    <source>
        <dbReference type="ARBA" id="ARBA00022723"/>
    </source>
</evidence>
<dbReference type="GO" id="GO:0046872">
    <property type="term" value="F:metal ion binding"/>
    <property type="evidence" value="ECO:0007669"/>
    <property type="project" value="UniProtKB-KW"/>
</dbReference>
<organism evidence="6 9">
    <name type="scientific">Poseidonibacter ostreae</name>
    <dbReference type="NCBI Taxonomy" id="2654171"/>
    <lineage>
        <taxon>Bacteria</taxon>
        <taxon>Pseudomonadati</taxon>
        <taxon>Campylobacterota</taxon>
        <taxon>Epsilonproteobacteria</taxon>
        <taxon>Campylobacterales</taxon>
        <taxon>Arcobacteraceae</taxon>
        <taxon>Poseidonibacter</taxon>
    </lineage>
</organism>
<dbReference type="GO" id="GO:0020037">
    <property type="term" value="F:heme binding"/>
    <property type="evidence" value="ECO:0007669"/>
    <property type="project" value="InterPro"/>
</dbReference>
<dbReference type="PROSITE" id="PS51007">
    <property type="entry name" value="CYTC"/>
    <property type="match status" value="1"/>
</dbReference>
<keyword evidence="8" id="KW-1185">Reference proteome</keyword>
<dbReference type="Gene3D" id="1.10.760.10">
    <property type="entry name" value="Cytochrome c-like domain"/>
    <property type="match status" value="1"/>
</dbReference>
<evidence type="ECO:0000256" key="3">
    <source>
        <dbReference type="ARBA" id="ARBA00023004"/>
    </source>
</evidence>
<evidence type="ECO:0000313" key="6">
    <source>
        <dbReference type="EMBL" id="KAB7885708.1"/>
    </source>
</evidence>
<proteinExistence type="predicted"/>
<evidence type="ECO:0000259" key="5">
    <source>
        <dbReference type="PROSITE" id="PS51007"/>
    </source>
</evidence>
<feature type="domain" description="Cytochrome c" evidence="5">
    <location>
        <begin position="3"/>
        <end position="98"/>
    </location>
</feature>
<comment type="caution">
    <text evidence="6">The sequence shown here is derived from an EMBL/GenBank/DDBJ whole genome shotgun (WGS) entry which is preliminary data.</text>
</comment>
<dbReference type="EMBL" id="WFKJ01000025">
    <property type="protein sequence ID" value="KAB7890412.1"/>
    <property type="molecule type" value="Genomic_DNA"/>
</dbReference>
<reference evidence="8 9" key="1">
    <citation type="submission" date="2019-10" db="EMBL/GenBank/DDBJ databases">
        <title>Poseidonibacter ostreae sp. nov., isolated from the gut of the Ostrea denselamellosa.</title>
        <authorList>
            <person name="Choi A."/>
        </authorList>
    </citation>
    <scope>NUCLEOTIDE SEQUENCE [LARGE SCALE GENOMIC DNA]</scope>
    <source>
        <strain evidence="6 9">SJOD-M-33</strain>
        <strain evidence="7 8">SJOD-M-5</strain>
    </source>
</reference>
<evidence type="ECO:0000256" key="1">
    <source>
        <dbReference type="ARBA" id="ARBA00022617"/>
    </source>
</evidence>
<dbReference type="SUPFAM" id="SSF46626">
    <property type="entry name" value="Cytochrome c"/>
    <property type="match status" value="1"/>
</dbReference>
<dbReference type="Proteomes" id="UP000461010">
    <property type="component" value="Unassembled WGS sequence"/>
</dbReference>
<dbReference type="Proteomes" id="UP000472839">
    <property type="component" value="Unassembled WGS sequence"/>
</dbReference>
<accession>A0A6L4WQZ1</accession>
<keyword evidence="2 4" id="KW-0479">Metal-binding</keyword>
<protein>
    <submittedName>
        <fullName evidence="6">Cytochrome C</fullName>
    </submittedName>
</protein>
<evidence type="ECO:0000313" key="8">
    <source>
        <dbReference type="Proteomes" id="UP000461010"/>
    </source>
</evidence>
<name>A0A6L4WQZ1_9BACT</name>
<dbReference type="InterPro" id="IPR009056">
    <property type="entry name" value="Cyt_c-like_dom"/>
</dbReference>
<keyword evidence="1 4" id="KW-0349">Heme</keyword>
<dbReference type="GO" id="GO:0009055">
    <property type="term" value="F:electron transfer activity"/>
    <property type="evidence" value="ECO:0007669"/>
    <property type="project" value="InterPro"/>
</dbReference>
<evidence type="ECO:0000313" key="9">
    <source>
        <dbReference type="Proteomes" id="UP000472839"/>
    </source>
</evidence>
<gene>
    <name evidence="7" type="ORF">GBG18_08885</name>
    <name evidence="6" type="ORF">GBG19_13705</name>
</gene>
<keyword evidence="3 4" id="KW-0408">Iron</keyword>
<dbReference type="AlphaFoldDB" id="A0A6L4WQZ1"/>